<comment type="caution">
    <text evidence="3">The sequence shown here is derived from an EMBL/GenBank/DDBJ whole genome shotgun (WGS) entry which is preliminary data.</text>
</comment>
<dbReference type="EMBL" id="BPFH01000006">
    <property type="protein sequence ID" value="GIT96543.1"/>
    <property type="molecule type" value="Genomic_DNA"/>
</dbReference>
<keyword evidence="4" id="KW-1185">Reference proteome</keyword>
<dbReference type="Pfam" id="PF01531">
    <property type="entry name" value="Glyco_transf_11"/>
    <property type="match status" value="1"/>
</dbReference>
<dbReference type="CDD" id="cd11301">
    <property type="entry name" value="Fut1_Fut2_like"/>
    <property type="match status" value="1"/>
</dbReference>
<dbReference type="InterPro" id="IPR002516">
    <property type="entry name" value="Glyco_trans_11"/>
</dbReference>
<evidence type="ECO:0000313" key="4">
    <source>
        <dbReference type="Proteomes" id="UP000786693"/>
    </source>
</evidence>
<accession>A0ABQ4NQ97</accession>
<keyword evidence="1" id="KW-0328">Glycosyltransferase</keyword>
<keyword evidence="2" id="KW-0808">Transferase</keyword>
<protein>
    <submittedName>
        <fullName evidence="3">Alpha-1,2-fucosyltransferase</fullName>
    </submittedName>
</protein>
<reference evidence="3 4" key="1">
    <citation type="submission" date="2021-05" db="EMBL/GenBank/DDBJ databases">
        <title>Bacteria Genome sequencing.</title>
        <authorList>
            <person name="Takabe Y."/>
            <person name="Nakajima Y."/>
            <person name="Suzuki S."/>
            <person name="Shiozaki T."/>
        </authorList>
    </citation>
    <scope>NUCLEOTIDE SEQUENCE [LARGE SCALE GENOMIC DNA]</scope>
    <source>
        <strain evidence="3 4">AI_62</strain>
    </source>
</reference>
<evidence type="ECO:0000313" key="3">
    <source>
        <dbReference type="EMBL" id="GIT96543.1"/>
    </source>
</evidence>
<sequence length="267" mass="29905">MFQYATARALADRLGVDLALDTRDTTLLGGHAGLQLHRYAIRHVPPETLPPGRKAHPLRYLAWRAFGGQLLRERGLGVNAAVTGASDGTYLHGYFQSERYFADHGNAIRQDLTLLEPLSGESTRWRDRIAETPHAVSLHVRRGDYLSAGNHGTCDAAYYARALSALTDLLGTRPHVFAFSDDPDWVRETLHLDADMSVIGHNGPDAGHEDMELMSVCDHHIIANSTFSWWGAWRNPSRDKIVVAPDVWFADPRQHNPDILPVDWYRV</sequence>
<dbReference type="PANTHER" id="PTHR11927">
    <property type="entry name" value="GALACTOSIDE 2-L-FUCOSYLTRANSFERASE"/>
    <property type="match status" value="1"/>
</dbReference>
<organism evidence="3 4">
    <name type="scientific">Jannaschia pagri</name>
    <dbReference type="NCBI Taxonomy" id="2829797"/>
    <lineage>
        <taxon>Bacteria</taxon>
        <taxon>Pseudomonadati</taxon>
        <taxon>Pseudomonadota</taxon>
        <taxon>Alphaproteobacteria</taxon>
        <taxon>Rhodobacterales</taxon>
        <taxon>Roseobacteraceae</taxon>
        <taxon>Jannaschia</taxon>
    </lineage>
</organism>
<evidence type="ECO:0000256" key="1">
    <source>
        <dbReference type="ARBA" id="ARBA00022676"/>
    </source>
</evidence>
<dbReference type="Proteomes" id="UP000786693">
    <property type="component" value="Unassembled WGS sequence"/>
</dbReference>
<gene>
    <name evidence="3" type="ORF">JANAI62_31660</name>
</gene>
<name>A0ABQ4NQ97_9RHOB</name>
<proteinExistence type="predicted"/>
<dbReference type="PANTHER" id="PTHR11927:SF9">
    <property type="entry name" value="L-FUCOSYLTRANSFERASE"/>
    <property type="match status" value="1"/>
</dbReference>
<evidence type="ECO:0000256" key="2">
    <source>
        <dbReference type="ARBA" id="ARBA00022679"/>
    </source>
</evidence>